<dbReference type="Proteomes" id="UP000307507">
    <property type="component" value="Unassembled WGS sequence"/>
</dbReference>
<dbReference type="GO" id="GO:0000287">
    <property type="term" value="F:magnesium ion binding"/>
    <property type="evidence" value="ECO:0007669"/>
    <property type="project" value="InterPro"/>
</dbReference>
<comment type="caution">
    <text evidence="3">The sequence shown here is derived from an EMBL/GenBank/DDBJ whole genome shotgun (WGS) entry which is preliminary data.</text>
</comment>
<dbReference type="RefSeq" id="WP_136403780.1">
    <property type="nucleotide sequence ID" value="NZ_SSNZ01000007.1"/>
</dbReference>
<evidence type="ECO:0000256" key="1">
    <source>
        <dbReference type="ARBA" id="ARBA00022679"/>
    </source>
</evidence>
<name>A0A4S3ZT46_9FLAO</name>
<keyword evidence="4" id="KW-1185">Reference proteome</keyword>
<dbReference type="AlphaFoldDB" id="A0A4S3ZT46"/>
<proteinExistence type="predicted"/>
<dbReference type="SUPFAM" id="SSF56214">
    <property type="entry name" value="4'-phosphopantetheinyl transferase"/>
    <property type="match status" value="2"/>
</dbReference>
<gene>
    <name evidence="3" type="ORF">E6C50_13625</name>
</gene>
<dbReference type="EMBL" id="SSNZ01000007">
    <property type="protein sequence ID" value="THF48787.1"/>
    <property type="molecule type" value="Genomic_DNA"/>
</dbReference>
<dbReference type="OrthoDB" id="1190494at2"/>
<feature type="domain" description="4'-phosphopantetheinyl transferase" evidence="2">
    <location>
        <begin position="104"/>
        <end position="194"/>
    </location>
</feature>
<sequence>MPLYKTIKIDPDTKVLVWKITESLDELFRDKPLKDSSRVRVNGMKSEQHQRGFLSVRNLFAELGYTDLDLYYDAFGKPHLSDGKNISITHSYEFSAIIVGKNNVGIDMELRREKISKIADKFIDPEFAFLDKSEPDYIRKLTVIWGAKEAKYKMCNSRSLSFKDNMTVHPFVMDDKKGTATVTKDNFRKDFEFYFDEIEDFTLVYALEQNACR</sequence>
<keyword evidence="1 3" id="KW-0808">Transferase</keyword>
<evidence type="ECO:0000259" key="2">
    <source>
        <dbReference type="Pfam" id="PF01648"/>
    </source>
</evidence>
<dbReference type="InterPro" id="IPR008278">
    <property type="entry name" value="4-PPantetheinyl_Trfase_dom"/>
</dbReference>
<accession>A0A4S3ZT46</accession>
<protein>
    <submittedName>
        <fullName evidence="3">4'-phosphopantetheinyl transferase superfamily protein</fullName>
    </submittedName>
</protein>
<dbReference type="Pfam" id="PF01648">
    <property type="entry name" value="ACPS"/>
    <property type="match status" value="1"/>
</dbReference>
<dbReference type="InterPro" id="IPR037143">
    <property type="entry name" value="4-PPantetheinyl_Trfase_dom_sf"/>
</dbReference>
<dbReference type="GO" id="GO:0008897">
    <property type="term" value="F:holo-[acyl-carrier-protein] synthase activity"/>
    <property type="evidence" value="ECO:0007669"/>
    <property type="project" value="InterPro"/>
</dbReference>
<evidence type="ECO:0000313" key="4">
    <source>
        <dbReference type="Proteomes" id="UP000307507"/>
    </source>
</evidence>
<evidence type="ECO:0000313" key="3">
    <source>
        <dbReference type="EMBL" id="THF48787.1"/>
    </source>
</evidence>
<dbReference type="Gene3D" id="3.90.470.20">
    <property type="entry name" value="4'-phosphopantetheinyl transferase domain"/>
    <property type="match status" value="1"/>
</dbReference>
<organism evidence="3 4">
    <name type="scientific">Flavobacterium supellecticarium</name>
    <dbReference type="NCBI Taxonomy" id="2565924"/>
    <lineage>
        <taxon>Bacteria</taxon>
        <taxon>Pseudomonadati</taxon>
        <taxon>Bacteroidota</taxon>
        <taxon>Flavobacteriia</taxon>
        <taxon>Flavobacteriales</taxon>
        <taxon>Flavobacteriaceae</taxon>
        <taxon>Flavobacterium</taxon>
    </lineage>
</organism>
<reference evidence="3 4" key="1">
    <citation type="submission" date="2019-04" db="EMBL/GenBank/DDBJ databases">
        <title>Flavobacterium sp. nov. isolated from construction timber.</title>
        <authorList>
            <person name="Lin S.-Y."/>
            <person name="Chang C.-T."/>
            <person name="Young C.-C."/>
        </authorList>
    </citation>
    <scope>NUCLEOTIDE SEQUENCE [LARGE SCALE GENOMIC DNA]</scope>
    <source>
        <strain evidence="3 4">CC-CTC003</strain>
    </source>
</reference>